<organism evidence="1 2">
    <name type="scientific">Porites evermanni</name>
    <dbReference type="NCBI Taxonomy" id="104178"/>
    <lineage>
        <taxon>Eukaryota</taxon>
        <taxon>Metazoa</taxon>
        <taxon>Cnidaria</taxon>
        <taxon>Anthozoa</taxon>
        <taxon>Hexacorallia</taxon>
        <taxon>Scleractinia</taxon>
        <taxon>Fungiina</taxon>
        <taxon>Poritidae</taxon>
        <taxon>Porites</taxon>
    </lineage>
</organism>
<evidence type="ECO:0000313" key="2">
    <source>
        <dbReference type="Proteomes" id="UP001159427"/>
    </source>
</evidence>
<evidence type="ECO:0000313" key="1">
    <source>
        <dbReference type="EMBL" id="CAH3024554.1"/>
    </source>
</evidence>
<reference evidence="1 2" key="1">
    <citation type="submission" date="2022-05" db="EMBL/GenBank/DDBJ databases">
        <authorList>
            <consortium name="Genoscope - CEA"/>
            <person name="William W."/>
        </authorList>
    </citation>
    <scope>NUCLEOTIDE SEQUENCE [LARGE SCALE GENOMIC DNA]</scope>
</reference>
<gene>
    <name evidence="1" type="ORF">PEVE_00023203</name>
</gene>
<name>A0ABN8M9T6_9CNID</name>
<sequence>MAAGKTKSIDEIDDIGEMFEVMAALDIPSKGLHTLQDMKDRVKTAIINQSSKSPSWNAGQAFSILTDAQEDDKTKKTILLSLYTEAEKLLDKLDPKIRALLKQSVGNLEGKMENHKLQLTRKEYFVLVAGQNHLS</sequence>
<protein>
    <submittedName>
        <fullName evidence="1">Uncharacterized protein</fullName>
    </submittedName>
</protein>
<dbReference type="Proteomes" id="UP001159427">
    <property type="component" value="Unassembled WGS sequence"/>
</dbReference>
<comment type="caution">
    <text evidence="1">The sequence shown here is derived from an EMBL/GenBank/DDBJ whole genome shotgun (WGS) entry which is preliminary data.</text>
</comment>
<dbReference type="PANTHER" id="PTHR26392">
    <property type="entry name" value="MITOGEN-ACTIVATED PROTEIN KINASE KINASE KINASE 7-RELATED"/>
    <property type="match status" value="1"/>
</dbReference>
<proteinExistence type="predicted"/>
<accession>A0ABN8M9T6</accession>
<dbReference type="EMBL" id="CALNXI010000308">
    <property type="protein sequence ID" value="CAH3024554.1"/>
    <property type="molecule type" value="Genomic_DNA"/>
</dbReference>
<keyword evidence="2" id="KW-1185">Reference proteome</keyword>
<dbReference type="PANTHER" id="PTHR26392:SF92">
    <property type="entry name" value="PROTEIN KINASE DOMAIN-CONTAINING PROTEIN"/>
    <property type="match status" value="1"/>
</dbReference>